<proteinExistence type="predicted"/>
<evidence type="ECO:0000313" key="12">
    <source>
        <dbReference type="Proteomes" id="UP001496674"/>
    </source>
</evidence>
<evidence type="ECO:0000313" key="11">
    <source>
        <dbReference type="EMBL" id="BEG97818.1"/>
    </source>
</evidence>
<dbReference type="EMBL" id="AP028055">
    <property type="protein sequence ID" value="BEG97818.1"/>
    <property type="molecule type" value="Genomic_DNA"/>
</dbReference>
<organism evidence="11 12">
    <name type="scientific">Bacteroides sedimenti</name>
    <dbReference type="NCBI Taxonomy" id="2136147"/>
    <lineage>
        <taxon>Bacteria</taxon>
        <taxon>Pseudomonadati</taxon>
        <taxon>Bacteroidota</taxon>
        <taxon>Bacteroidia</taxon>
        <taxon>Bacteroidales</taxon>
        <taxon>Bacteroidaceae</taxon>
        <taxon>Bacteroides</taxon>
    </lineage>
</organism>
<keyword evidence="3 7" id="KW-0732">Signal</keyword>
<dbReference type="InterPro" id="IPR012334">
    <property type="entry name" value="Pectin_lyas_fold"/>
</dbReference>
<evidence type="ECO:0000259" key="9">
    <source>
        <dbReference type="Pfam" id="PF23763"/>
    </source>
</evidence>
<evidence type="ECO:0000256" key="7">
    <source>
        <dbReference type="SAM" id="SignalP"/>
    </source>
</evidence>
<evidence type="ECO:0000256" key="3">
    <source>
        <dbReference type="ARBA" id="ARBA00022729"/>
    </source>
</evidence>
<protein>
    <submittedName>
        <fullName evidence="11">Alpha-1,3-galactosidase B</fullName>
    </submittedName>
</protein>
<evidence type="ECO:0000259" key="10">
    <source>
        <dbReference type="Pfam" id="PF23764"/>
    </source>
</evidence>
<dbReference type="InterPro" id="IPR039448">
    <property type="entry name" value="Beta_helix"/>
</dbReference>
<evidence type="ECO:0000256" key="1">
    <source>
        <dbReference type="ARBA" id="ARBA00001255"/>
    </source>
</evidence>
<dbReference type="Pfam" id="PF13229">
    <property type="entry name" value="Beta_helix"/>
    <property type="match status" value="1"/>
</dbReference>
<evidence type="ECO:0000259" key="8">
    <source>
        <dbReference type="Pfam" id="PF13229"/>
    </source>
</evidence>
<feature type="chain" id="PRO_5045074978" evidence="7">
    <location>
        <begin position="23"/>
        <end position="611"/>
    </location>
</feature>
<keyword evidence="5" id="KW-0378">Hydrolase</keyword>
<dbReference type="RefSeq" id="WP_353332215.1">
    <property type="nucleotide sequence ID" value="NZ_AP028055.1"/>
</dbReference>
<evidence type="ECO:0000256" key="4">
    <source>
        <dbReference type="ARBA" id="ARBA00022737"/>
    </source>
</evidence>
<reference evidence="11 12" key="1">
    <citation type="submission" date="2023-04" db="EMBL/GenBank/DDBJ databases">
        <title>Draft genome sequence of acteroides sedimenti strain YN3PY1.</title>
        <authorList>
            <person name="Yoshida N."/>
        </authorList>
    </citation>
    <scope>NUCLEOTIDE SEQUENCE [LARGE SCALE GENOMIC DNA]</scope>
    <source>
        <strain evidence="11 12">YN3PY1</strain>
    </source>
</reference>
<dbReference type="Pfam" id="PF23763">
    <property type="entry name" value="Beta-barrel_GLAA-B_I"/>
    <property type="match status" value="1"/>
</dbReference>
<keyword evidence="6" id="KW-0326">Glycosidase</keyword>
<dbReference type="Proteomes" id="UP001496674">
    <property type="component" value="Chromosome"/>
</dbReference>
<dbReference type="Gene3D" id="2.160.20.10">
    <property type="entry name" value="Single-stranded right-handed beta-helix, Pectin lyase-like"/>
    <property type="match status" value="2"/>
</dbReference>
<sequence length="611" mass="68994">MNKLNLWLSALLLFCSWTYSSAGQVISIADFGLKPDSRVNAVPYVQKALEACRKQPGSTLLFPKGRYDFWAQHSTERDYYETNTTDNNPKTLAILLDSLKDFTLDGNGSSFVMHGRMQPLTLDHCSDIRLKGFNIDWDIPLTAQAKVLKSTPDYFEIQIDTHESPYIIEDNRLVFIGEGWKSEMWGIMEFTPDTHLVAPYTGDRLGWRRYHAEEVSPGIVRLSDPKVAKVYPKVGNWLVLRTNERDHAGIFLFHSNNVSMEEIDLYHCCGLGVLSQYTRDITMIKVRVVPNAAKNRYLSGHDDGFHFMGCSGTIRIDQCAWGGLMDDPINIHGTCVRIVEILSPTRIKCRFMHEQSVGMEWGRPGEKVGFIENQSMRTVGTGIMTSFNPLSKTDFIVELQAPLPVGIAAGAALENLTCTPDVEIRNSFFGSCRARGLLVSTPGKVVIENNTFESSGSAILIAGDANQWYESGAVKDVLIRNNIFRYPCMSSMYQFCEAVISIYPEIPKPDPKYPFHRNIRIENNTFNLFDYPILYAKSVDGLSFTDNKLVRNTTYQPFHYRKDGITLDACKNVLISGNKAEGDVLGKTIRLENMKPGEVKLRKDSFFKLKK</sequence>
<name>A0ABM8I6Q6_9BACE</name>
<comment type="catalytic activity">
    <reaction evidence="1">
        <text>Hydrolysis of terminal, non-reducing alpha-D-galactose residues in alpha-D-galactosides, including galactose oligosaccharides, galactomannans and galactolipids.</text>
        <dbReference type="EC" id="3.2.1.22"/>
    </reaction>
</comment>
<keyword evidence="4" id="KW-0677">Repeat</keyword>
<dbReference type="Pfam" id="PF23764">
    <property type="entry name" value="Beta-barrel_GLAA-B_II"/>
    <property type="match status" value="1"/>
</dbReference>
<comment type="catalytic activity">
    <reaction evidence="2">
        <text>Hydrolysis of terminal, non-reducing branched (1-&gt;3)-alpha-D-galactosidic residues, producing free D-galactose.</text>
        <dbReference type="EC" id="3.2.1.n1"/>
    </reaction>
</comment>
<gene>
    <name evidence="11" type="primary">glaB</name>
    <name evidence="11" type="ORF">BSYN_00830</name>
</gene>
<dbReference type="InterPro" id="IPR056441">
    <property type="entry name" value="Beta-barrel_GLAA-B_II"/>
</dbReference>
<dbReference type="SUPFAM" id="SSF51126">
    <property type="entry name" value="Pectin lyase-like"/>
    <property type="match status" value="1"/>
</dbReference>
<dbReference type="InterPro" id="IPR057275">
    <property type="entry name" value="Beta-barrel_GLAA-B_I"/>
</dbReference>
<evidence type="ECO:0000256" key="5">
    <source>
        <dbReference type="ARBA" id="ARBA00022801"/>
    </source>
</evidence>
<dbReference type="InterPro" id="IPR011050">
    <property type="entry name" value="Pectin_lyase_fold/virulence"/>
</dbReference>
<evidence type="ECO:0000256" key="2">
    <source>
        <dbReference type="ARBA" id="ARBA00001271"/>
    </source>
</evidence>
<keyword evidence="12" id="KW-1185">Reference proteome</keyword>
<evidence type="ECO:0000256" key="6">
    <source>
        <dbReference type="ARBA" id="ARBA00023295"/>
    </source>
</evidence>
<feature type="domain" description="GLAA-B beta-barrel" evidence="10">
    <location>
        <begin position="346"/>
        <end position="410"/>
    </location>
</feature>
<accession>A0ABM8I6Q6</accession>
<feature type="domain" description="GLAA-B beta-barrel" evidence="9">
    <location>
        <begin position="143"/>
        <end position="238"/>
    </location>
</feature>
<feature type="signal peptide" evidence="7">
    <location>
        <begin position="1"/>
        <end position="22"/>
    </location>
</feature>
<feature type="domain" description="Right handed beta helix" evidence="8">
    <location>
        <begin position="436"/>
        <end position="582"/>
    </location>
</feature>